<protein>
    <recommendedName>
        <fullName evidence="1">DUF427 domain-containing protein</fullName>
    </recommendedName>
</protein>
<dbReference type="RefSeq" id="WP_203989805.1">
    <property type="nucleotide sequence ID" value="NZ_BOPG01000012.1"/>
</dbReference>
<evidence type="ECO:0000259" key="1">
    <source>
        <dbReference type="Pfam" id="PF04248"/>
    </source>
</evidence>
<organism evidence="2 3">
    <name type="scientific">Virgisporangium aurantiacum</name>
    <dbReference type="NCBI Taxonomy" id="175570"/>
    <lineage>
        <taxon>Bacteria</taxon>
        <taxon>Bacillati</taxon>
        <taxon>Actinomycetota</taxon>
        <taxon>Actinomycetes</taxon>
        <taxon>Micromonosporales</taxon>
        <taxon>Micromonosporaceae</taxon>
        <taxon>Virgisporangium</taxon>
    </lineage>
</organism>
<evidence type="ECO:0000313" key="2">
    <source>
        <dbReference type="EMBL" id="GIJ54561.1"/>
    </source>
</evidence>
<dbReference type="PANTHER" id="PTHR34310">
    <property type="entry name" value="DUF427 DOMAIN PROTEIN (AFU_ORTHOLOGUE AFUA_3G02220)"/>
    <property type="match status" value="1"/>
</dbReference>
<evidence type="ECO:0000313" key="3">
    <source>
        <dbReference type="Proteomes" id="UP000612585"/>
    </source>
</evidence>
<dbReference type="Proteomes" id="UP000612585">
    <property type="component" value="Unassembled WGS sequence"/>
</dbReference>
<reference evidence="2" key="1">
    <citation type="submission" date="2021-01" db="EMBL/GenBank/DDBJ databases">
        <title>Whole genome shotgun sequence of Virgisporangium aurantiacum NBRC 16421.</title>
        <authorList>
            <person name="Komaki H."/>
            <person name="Tamura T."/>
        </authorList>
    </citation>
    <scope>NUCLEOTIDE SEQUENCE</scope>
    <source>
        <strain evidence="2">NBRC 16421</strain>
    </source>
</reference>
<keyword evidence="3" id="KW-1185">Reference proteome</keyword>
<sequence>MRMSDAMAGLRDQLRHEPTEKRIRAELGGRLVVDTTRAVLVWEPRRICPQYAVPAEDLWASLESDTAREAGAGVLHPGIPFAEHSTPGESFTLTANGETRAAAAFRPADPDLAGHVVLDFAAFDTWFEEDEPIRSHPRDPYHRVDMRAASRHVRIAYQGRLLADTTSPTLVYETSLPTRFYVPREDLVGDLTPSDTTTFCPYKGEATYFSIAGRRDAAWTYEHPLPDAAPLKDLVAFYDEVMDVTVDGTTRTHPDTPVTRALRAEFLTE</sequence>
<dbReference type="InterPro" id="IPR007361">
    <property type="entry name" value="DUF427"/>
</dbReference>
<dbReference type="AlphaFoldDB" id="A0A8J3Z3F0"/>
<accession>A0A8J3Z3F0</accession>
<dbReference type="Pfam" id="PF04248">
    <property type="entry name" value="NTP_transf_9"/>
    <property type="match status" value="1"/>
</dbReference>
<dbReference type="PANTHER" id="PTHR34310:SF9">
    <property type="entry name" value="BLR5716 PROTEIN"/>
    <property type="match status" value="1"/>
</dbReference>
<gene>
    <name evidence="2" type="ORF">Vau01_020770</name>
</gene>
<comment type="caution">
    <text evidence="2">The sequence shown here is derived from an EMBL/GenBank/DDBJ whole genome shotgun (WGS) entry which is preliminary data.</text>
</comment>
<dbReference type="Gene3D" id="2.170.150.40">
    <property type="entry name" value="Domain of unknown function (DUF427)"/>
    <property type="match status" value="2"/>
</dbReference>
<proteinExistence type="predicted"/>
<name>A0A8J3Z3F0_9ACTN</name>
<dbReference type="InterPro" id="IPR038694">
    <property type="entry name" value="DUF427_sf"/>
</dbReference>
<dbReference type="EMBL" id="BOPG01000012">
    <property type="protein sequence ID" value="GIJ54561.1"/>
    <property type="molecule type" value="Genomic_DNA"/>
</dbReference>
<feature type="domain" description="DUF427" evidence="1">
    <location>
        <begin position="153"/>
        <end position="240"/>
    </location>
</feature>